<evidence type="ECO:0000313" key="8">
    <source>
        <dbReference type="Proteomes" id="UP001489004"/>
    </source>
</evidence>
<sequence>MALQLSKNIDEVSRNSIWREHCRKENSKLKMSDTFSIPNPQRMTILPEKPNYTVPRVIRPDSDEVLQATQKLASLCNAKHTHQLPNQTHMLPVSSNMEYGFNYTPLFQTHPMFQYRKTKCDVTAYAETYCAAMGGQSPFAKRTLDMSAAKAT</sequence>
<dbReference type="InterPro" id="IPR029214">
    <property type="entry name" value="CFAP144"/>
</dbReference>
<evidence type="ECO:0000256" key="5">
    <source>
        <dbReference type="ARBA" id="ARBA00023273"/>
    </source>
</evidence>
<accession>A0AAW1QP21</accession>
<keyword evidence="8" id="KW-1185">Reference proteome</keyword>
<protein>
    <submittedName>
        <fullName evidence="7">Uncharacterized protein</fullName>
    </submittedName>
</protein>
<dbReference type="Pfam" id="PF14886">
    <property type="entry name" value="FAM183"/>
    <property type="match status" value="1"/>
</dbReference>
<evidence type="ECO:0000256" key="4">
    <source>
        <dbReference type="ARBA" id="ARBA00023212"/>
    </source>
</evidence>
<gene>
    <name evidence="7" type="ORF">WJX72_000838</name>
</gene>
<dbReference type="GO" id="GO:0005856">
    <property type="term" value="C:cytoskeleton"/>
    <property type="evidence" value="ECO:0007669"/>
    <property type="project" value="UniProtKB-SubCell"/>
</dbReference>
<dbReference type="PANTHER" id="PTHR33865:SF3">
    <property type="entry name" value="PROTEIN FAM183B"/>
    <property type="match status" value="1"/>
</dbReference>
<dbReference type="GO" id="GO:0097546">
    <property type="term" value="C:ciliary base"/>
    <property type="evidence" value="ECO:0007669"/>
    <property type="project" value="TreeGrafter"/>
</dbReference>
<dbReference type="EMBL" id="JALJOR010000002">
    <property type="protein sequence ID" value="KAK9823174.1"/>
    <property type="molecule type" value="Genomic_DNA"/>
</dbReference>
<evidence type="ECO:0000256" key="1">
    <source>
        <dbReference type="ARBA" id="ARBA00004138"/>
    </source>
</evidence>
<evidence type="ECO:0000256" key="6">
    <source>
        <dbReference type="ARBA" id="ARBA00034777"/>
    </source>
</evidence>
<reference evidence="7 8" key="1">
    <citation type="journal article" date="2024" name="Nat. Commun.">
        <title>Phylogenomics reveals the evolutionary origins of lichenization in chlorophyte algae.</title>
        <authorList>
            <person name="Puginier C."/>
            <person name="Libourel C."/>
            <person name="Otte J."/>
            <person name="Skaloud P."/>
            <person name="Haon M."/>
            <person name="Grisel S."/>
            <person name="Petersen M."/>
            <person name="Berrin J.G."/>
            <person name="Delaux P.M."/>
            <person name="Dal Grande F."/>
            <person name="Keller J."/>
        </authorList>
    </citation>
    <scope>NUCLEOTIDE SEQUENCE [LARGE SCALE GENOMIC DNA]</scope>
    <source>
        <strain evidence="7 8">SAG 2043</strain>
    </source>
</reference>
<comment type="caution">
    <text evidence="7">The sequence shown here is derived from an EMBL/GenBank/DDBJ whole genome shotgun (WGS) entry which is preliminary data.</text>
</comment>
<name>A0AAW1QP21_9CHLO</name>
<comment type="subcellular location">
    <subcellularLocation>
        <location evidence="1">Cell projection</location>
        <location evidence="1">Cilium</location>
    </subcellularLocation>
    <subcellularLocation>
        <location evidence="2">Cytoplasm</location>
        <location evidence="2">Cytoskeleton</location>
    </subcellularLocation>
</comment>
<organism evidence="7 8">
    <name type="scientific">[Myrmecia] bisecta</name>
    <dbReference type="NCBI Taxonomy" id="41462"/>
    <lineage>
        <taxon>Eukaryota</taxon>
        <taxon>Viridiplantae</taxon>
        <taxon>Chlorophyta</taxon>
        <taxon>core chlorophytes</taxon>
        <taxon>Trebouxiophyceae</taxon>
        <taxon>Trebouxiales</taxon>
        <taxon>Trebouxiaceae</taxon>
        <taxon>Myrmecia</taxon>
    </lineage>
</organism>
<comment type="similarity">
    <text evidence="6">Belongs to the CFAP144 family.</text>
</comment>
<proteinExistence type="inferred from homology"/>
<keyword evidence="4" id="KW-0206">Cytoskeleton</keyword>
<evidence type="ECO:0000256" key="2">
    <source>
        <dbReference type="ARBA" id="ARBA00004245"/>
    </source>
</evidence>
<evidence type="ECO:0000256" key="3">
    <source>
        <dbReference type="ARBA" id="ARBA00022490"/>
    </source>
</evidence>
<dbReference type="PANTHER" id="PTHR33865">
    <property type="entry name" value="PROTEIN FAM183B"/>
    <property type="match status" value="1"/>
</dbReference>
<dbReference type="Proteomes" id="UP001489004">
    <property type="component" value="Unassembled WGS sequence"/>
</dbReference>
<keyword evidence="3" id="KW-0963">Cytoplasm</keyword>
<keyword evidence="5" id="KW-0966">Cell projection</keyword>
<dbReference type="AlphaFoldDB" id="A0AAW1QP21"/>
<evidence type="ECO:0000313" key="7">
    <source>
        <dbReference type="EMBL" id="KAK9823174.1"/>
    </source>
</evidence>